<evidence type="ECO:0000256" key="1">
    <source>
        <dbReference type="SAM" id="MobiDB-lite"/>
    </source>
</evidence>
<feature type="compositionally biased region" description="Basic and acidic residues" evidence="1">
    <location>
        <begin position="320"/>
        <end position="331"/>
    </location>
</feature>
<comment type="caution">
    <text evidence="2">The sequence shown here is derived from an EMBL/GenBank/DDBJ whole genome shotgun (WGS) entry which is preliminary data.</text>
</comment>
<organism evidence="2 3">
    <name type="scientific">Trichostrongylus colubriformis</name>
    <name type="common">Black scour worm</name>
    <dbReference type="NCBI Taxonomy" id="6319"/>
    <lineage>
        <taxon>Eukaryota</taxon>
        <taxon>Metazoa</taxon>
        <taxon>Ecdysozoa</taxon>
        <taxon>Nematoda</taxon>
        <taxon>Chromadorea</taxon>
        <taxon>Rhabditida</taxon>
        <taxon>Rhabditina</taxon>
        <taxon>Rhabditomorpha</taxon>
        <taxon>Strongyloidea</taxon>
        <taxon>Trichostrongylidae</taxon>
        <taxon>Trichostrongylus</taxon>
    </lineage>
</organism>
<accession>A0AAN8ETV6</accession>
<dbReference type="Proteomes" id="UP001331761">
    <property type="component" value="Unassembled WGS sequence"/>
</dbReference>
<feature type="compositionally biased region" description="Low complexity" evidence="1">
    <location>
        <begin position="305"/>
        <end position="319"/>
    </location>
</feature>
<dbReference type="AlphaFoldDB" id="A0AAN8ETV6"/>
<evidence type="ECO:0000313" key="3">
    <source>
        <dbReference type="Proteomes" id="UP001331761"/>
    </source>
</evidence>
<proteinExistence type="predicted"/>
<keyword evidence="3" id="KW-1185">Reference proteome</keyword>
<feature type="region of interest" description="Disordered" evidence="1">
    <location>
        <begin position="273"/>
        <end position="398"/>
    </location>
</feature>
<sequence>MYMTSNVYTISFVLEKIHQVVQPYFELRLRFQGHDWCSVGEVGTSDLPVGFTFTTILTSFKNSQLFTVDISLSNGSSFSAQLQLSKLPQMEALSSRGLSVLYSTVRSAEVLAITLAVRITKYYHLPTQEYEITFRQSETQTERVETRSVRTQVERRCSTTASNTDLHLLSESELEDTVVNVVSQYLHLPGSAVQPATSVTEPLPRASEAAKKTEKSLNGALGKNLVPRLQKLRVLDRMIGERAALVERFDADFVKQEIARKRAFILKCRMTKDDKVPSGKAEAELSRVSTTQTREVAIQSEKVLASSESPTSASETTSESSEHSEETKESEESAATSTEETSTSDSSASSSTSDSSSSSSRETVLRRNSATTVGKASSQKVHRSEESIESPPAALSPTSLYLKQLREKILNERMEKL</sequence>
<dbReference type="EMBL" id="WIXE01024075">
    <property type="protein sequence ID" value="KAK5965932.1"/>
    <property type="molecule type" value="Genomic_DNA"/>
</dbReference>
<feature type="compositionally biased region" description="Basic and acidic residues" evidence="1">
    <location>
        <begin position="273"/>
        <end position="285"/>
    </location>
</feature>
<protein>
    <submittedName>
        <fullName evidence="2">Uncharacterized protein</fullName>
    </submittedName>
</protein>
<feature type="compositionally biased region" description="Low complexity" evidence="1">
    <location>
        <begin position="333"/>
        <end position="362"/>
    </location>
</feature>
<reference evidence="2 3" key="1">
    <citation type="submission" date="2019-10" db="EMBL/GenBank/DDBJ databases">
        <title>Assembly and Annotation for the nematode Trichostrongylus colubriformis.</title>
        <authorList>
            <person name="Martin J."/>
        </authorList>
    </citation>
    <scope>NUCLEOTIDE SEQUENCE [LARGE SCALE GENOMIC DNA]</scope>
    <source>
        <strain evidence="2">G859</strain>
        <tissue evidence="2">Whole worm</tissue>
    </source>
</reference>
<gene>
    <name evidence="2" type="ORF">GCK32_016767</name>
</gene>
<feature type="compositionally biased region" description="Polar residues" evidence="1">
    <location>
        <begin position="366"/>
        <end position="379"/>
    </location>
</feature>
<evidence type="ECO:0000313" key="2">
    <source>
        <dbReference type="EMBL" id="KAK5965932.1"/>
    </source>
</evidence>
<name>A0AAN8ETV6_TRICO</name>